<feature type="coiled-coil region" evidence="2">
    <location>
        <begin position="713"/>
        <end position="1357"/>
    </location>
</feature>
<evidence type="ECO:0000256" key="1">
    <source>
        <dbReference type="ARBA" id="ARBA00023054"/>
    </source>
</evidence>
<evidence type="ECO:0000313" key="7">
    <source>
        <dbReference type="WBParaSite" id="TCNE_0000001001-mRNA-1"/>
    </source>
</evidence>
<organism evidence="6 7">
    <name type="scientific">Toxocara canis</name>
    <name type="common">Canine roundworm</name>
    <dbReference type="NCBI Taxonomy" id="6265"/>
    <lineage>
        <taxon>Eukaryota</taxon>
        <taxon>Metazoa</taxon>
        <taxon>Ecdysozoa</taxon>
        <taxon>Nematoda</taxon>
        <taxon>Chromadorea</taxon>
        <taxon>Rhabditida</taxon>
        <taxon>Spirurina</taxon>
        <taxon>Ascaridomorpha</taxon>
        <taxon>Ascaridoidea</taxon>
        <taxon>Toxocaridae</taxon>
        <taxon>Toxocara</taxon>
    </lineage>
</organism>
<feature type="coiled-coil region" evidence="2">
    <location>
        <begin position="1400"/>
        <end position="1469"/>
    </location>
</feature>
<feature type="domain" description="Rootletin-like coiled-coil" evidence="5">
    <location>
        <begin position="39"/>
        <end position="278"/>
    </location>
</feature>
<evidence type="ECO:0000256" key="4">
    <source>
        <dbReference type="SAM" id="Phobius"/>
    </source>
</evidence>
<feature type="coiled-coil region" evidence="2">
    <location>
        <begin position="355"/>
        <end position="398"/>
    </location>
</feature>
<keyword evidence="4" id="KW-0812">Transmembrane</keyword>
<dbReference type="WBParaSite" id="TCNE_0000001001-mRNA-1">
    <property type="protein sequence ID" value="TCNE_0000001001-mRNA-1"/>
    <property type="gene ID" value="TCNE_0000001001"/>
</dbReference>
<keyword evidence="4" id="KW-1133">Transmembrane helix</keyword>
<dbReference type="PANTHER" id="PTHR23159">
    <property type="entry name" value="CENTROSOMAL PROTEIN 2"/>
    <property type="match status" value="1"/>
</dbReference>
<accession>A0A183TUU1</accession>
<evidence type="ECO:0000313" key="6">
    <source>
        <dbReference type="Proteomes" id="UP000050794"/>
    </source>
</evidence>
<evidence type="ECO:0000256" key="2">
    <source>
        <dbReference type="SAM" id="Coils"/>
    </source>
</evidence>
<proteinExistence type="predicted"/>
<feature type="region of interest" description="Disordered" evidence="3">
    <location>
        <begin position="535"/>
        <end position="554"/>
    </location>
</feature>
<keyword evidence="4" id="KW-0472">Membrane</keyword>
<sequence length="1543" mass="179636">LDESCARSSSFATISNHISYSVHPTDAGGVPVDLNECRTRIDASVQEQKRNREVIAALSNKVSNYRQKAAETTAQLGDSATVDICRLSNTPPAASRLCQQKGTFHDFHQGADILLCCDCSSVLIEVVFSSATVYRGDPERVSLNPVVTSDTFASSIVRRENMDSSAEFILEQLKEEQIRSLNLEEINEMLHERAEVAVQANTFLRQDLAAASEQLKRFAEERTLLRRQNHRTAELLNTQNEHIRELWAACNHLRRQMKDFRTETENDLERQKTEFTRCANNMERAIQQVEIKVGGNVFQNAIFLSFTVVLILNAISSRRNRDVGADLRQQTQPMKDSAEDEAFENLLKDYDKIAVRNMRLEHEQSENTRKLLQLELALKRANDERDLLRDSLKKIHQMPELVEARGRRARSISPSGYPSSFDAMRLIRVALQNRVDEIRMLKRSFDDTSDRLNELKQQLLKSEEARRLSDNATSDLRKKLQSAKREKDEVERENRRFCEKVEKVDAEKAEANAVIIQLREEISALHRSYQTSLDEMLQKQQDESDRRRKEYNDCLEERDKESATRLTKLRNEMERCRAELENAKEQLRRASADCYTERRRADDIERALEESRKVAKDQLFEIDELKRRVETQELEVADLERQIEEFKTGRKEHETILSKLKSEKEALIIERSKLTEEIATVRSELFQKTGFVERLQVGEHEWSKKVQELAVLIEGHERSATEARDALVAVEAKLAAANDHISAMEAERAGDREDLEKCRYDITVLRQEKTQLNFQNSRLKDESVAARSALSEMQRQMNVWEEKVKAHNVQATKLREREDVHSKEREKFENEFLKLEKQLKDDSKNSIAELNGLLQVARNEKSEVEKRLTKIERELEERSTLYDQLMKEYEGAKERLEDLRESSEKEIFRLRREYGLLEQQHAIDATEWDEEKAKMRSEWDEAEKKWREEMSVFKEKHKESTVGEQALREMIDELSQQYEGERETVRNLRMELDEREDMTKIQLESFDRERQQWSLKVRSAEAEGRRARADAEIAKAKCVELEKALAELQQRLSKKMQNLNEMEVELKEMEERWKAKDTAESSVKDRLADIQRELDQLTAQRDRLRTESDNVAELLESIAISRKELVIVKNKLAEQELDREKRITELERVQVERNEIMTQLSEKNNQLVAISEMVKQLEQARVKAINDLDMERRKNAEADVGMAKTRAENERLSRDVAQMREILDKKSLTSKAALNDIIENYRAAERAKADALRDKEEIAEELAILRDQFAMVDVRRIDAERKLADSEASRQRLQEQVDHFEASARRALSCNRMHPFSEHSSLVAGLRAELQQTIEQNREAMKTVDHLRKRIAITEDEKRGAESHLASCRQLLLSQEELVRSKDRELKALKSRFMSIDLHTREKEAKISTLIEQIASLKSELATMEEERRSWKESEALWEEERSRLDVLQKRTEEELQRYRAELSSLSSMKESSQNLAIRLSESERASAVAERRCGELEMAVNDYRDALARLQVLFLCLFAFSFSLSAIMNKVSFCMETRDGTP</sequence>
<feature type="coiled-coil region" evidence="2">
    <location>
        <begin position="201"/>
        <end position="228"/>
    </location>
</feature>
<dbReference type="PANTHER" id="PTHR23159:SF31">
    <property type="entry name" value="CENTROSOME-ASSOCIATED PROTEIN CEP250 ISOFORM X1"/>
    <property type="match status" value="1"/>
</dbReference>
<keyword evidence="1 2" id="KW-0175">Coiled coil</keyword>
<keyword evidence="6" id="KW-1185">Reference proteome</keyword>
<evidence type="ECO:0000256" key="3">
    <source>
        <dbReference type="SAM" id="MobiDB-lite"/>
    </source>
</evidence>
<feature type="region of interest" description="Disordered" evidence="3">
    <location>
        <begin position="466"/>
        <end position="491"/>
    </location>
</feature>
<dbReference type="Pfam" id="PF15035">
    <property type="entry name" value="Rootletin"/>
    <property type="match status" value="1"/>
</dbReference>
<feature type="compositionally biased region" description="Basic and acidic residues" evidence="3">
    <location>
        <begin position="536"/>
        <end position="554"/>
    </location>
</feature>
<protein>
    <submittedName>
        <fullName evidence="7">Coiled-coil domain-containing protein 39</fullName>
    </submittedName>
</protein>
<name>A0A183TUU1_TOXCA</name>
<dbReference type="InterPro" id="IPR055167">
    <property type="entry name" value="Rootletin-like_CC"/>
</dbReference>
<dbReference type="Proteomes" id="UP000050794">
    <property type="component" value="Unassembled WGS sequence"/>
</dbReference>
<reference evidence="7" key="1">
    <citation type="submission" date="2016-06" db="UniProtKB">
        <authorList>
            <consortium name="WormBaseParasite"/>
        </authorList>
    </citation>
    <scope>IDENTIFICATION</scope>
</reference>
<feature type="transmembrane region" description="Helical" evidence="4">
    <location>
        <begin position="1507"/>
        <end position="1529"/>
    </location>
</feature>
<evidence type="ECO:0000259" key="5">
    <source>
        <dbReference type="Pfam" id="PF15035"/>
    </source>
</evidence>
<feature type="coiled-coil region" evidence="2">
    <location>
        <begin position="563"/>
        <end position="684"/>
    </location>
</feature>